<gene>
    <name evidence="8" type="ORF">Cfor_09090</name>
</gene>
<feature type="compositionally biased region" description="Basic and acidic residues" evidence="5">
    <location>
        <begin position="490"/>
        <end position="542"/>
    </location>
</feature>
<name>A0A6L2PAG8_COPFO</name>
<dbReference type="Gene3D" id="3.40.250.10">
    <property type="entry name" value="Rhodanese-like domain"/>
    <property type="match status" value="1"/>
</dbReference>
<dbReference type="GO" id="GO:0004843">
    <property type="term" value="F:cysteine-type deubiquitinase activity"/>
    <property type="evidence" value="ECO:0007669"/>
    <property type="project" value="UniProtKB-EC"/>
</dbReference>
<dbReference type="InterPro" id="IPR038765">
    <property type="entry name" value="Papain-like_cys_pep_sf"/>
</dbReference>
<dbReference type="SUPFAM" id="SSF140856">
    <property type="entry name" value="USP8 N-terminal domain-like"/>
    <property type="match status" value="1"/>
</dbReference>
<accession>A0A6L2PAG8</accession>
<protein>
    <recommendedName>
        <fullName evidence="3">ubiquitinyl hydrolase 1</fullName>
        <ecNumber evidence="3">3.4.19.12</ecNumber>
    </recommendedName>
</protein>
<evidence type="ECO:0000256" key="1">
    <source>
        <dbReference type="ARBA" id="ARBA00000707"/>
    </source>
</evidence>
<dbReference type="InterPro" id="IPR050185">
    <property type="entry name" value="Ub_carboxyl-term_hydrolase"/>
</dbReference>
<organism evidence="8 9">
    <name type="scientific">Coptotermes formosanus</name>
    <name type="common">Formosan subterranean termite</name>
    <dbReference type="NCBI Taxonomy" id="36987"/>
    <lineage>
        <taxon>Eukaryota</taxon>
        <taxon>Metazoa</taxon>
        <taxon>Ecdysozoa</taxon>
        <taxon>Arthropoda</taxon>
        <taxon>Hexapoda</taxon>
        <taxon>Insecta</taxon>
        <taxon>Pterygota</taxon>
        <taxon>Neoptera</taxon>
        <taxon>Polyneoptera</taxon>
        <taxon>Dictyoptera</taxon>
        <taxon>Blattodea</taxon>
        <taxon>Blattoidea</taxon>
        <taxon>Termitoidae</taxon>
        <taxon>Rhinotermitidae</taxon>
        <taxon>Coptotermes</taxon>
    </lineage>
</organism>
<evidence type="ECO:0000313" key="8">
    <source>
        <dbReference type="EMBL" id="GFG28340.1"/>
    </source>
</evidence>
<feature type="coiled-coil region" evidence="4">
    <location>
        <begin position="99"/>
        <end position="144"/>
    </location>
</feature>
<dbReference type="GO" id="GO:0016579">
    <property type="term" value="P:protein deubiquitination"/>
    <property type="evidence" value="ECO:0007669"/>
    <property type="project" value="InterPro"/>
</dbReference>
<dbReference type="SUPFAM" id="SSF52821">
    <property type="entry name" value="Rhodanese/Cell cycle control phosphatase"/>
    <property type="match status" value="1"/>
</dbReference>
<reference evidence="9" key="1">
    <citation type="submission" date="2020-01" db="EMBL/GenBank/DDBJ databases">
        <title>Draft genome sequence of the Termite Coptotermes fromosanus.</title>
        <authorList>
            <person name="Itakura S."/>
            <person name="Yosikawa Y."/>
            <person name="Umezawa K."/>
        </authorList>
    </citation>
    <scope>NUCLEOTIDE SEQUENCE [LARGE SCALE GENOMIC DNA]</scope>
</reference>
<dbReference type="PANTHER" id="PTHR21646:SF46">
    <property type="entry name" value="UBIQUITIN CARBOXYL-TERMINAL HYDROLASE"/>
    <property type="match status" value="1"/>
</dbReference>
<keyword evidence="4" id="KW-0175">Coiled coil</keyword>
<dbReference type="PROSITE" id="PS00972">
    <property type="entry name" value="USP_1"/>
    <property type="match status" value="1"/>
</dbReference>
<dbReference type="SUPFAM" id="SSF54001">
    <property type="entry name" value="Cysteine proteinases"/>
    <property type="match status" value="1"/>
</dbReference>
<comment type="caution">
    <text evidence="8">The sequence shown here is derived from an EMBL/GenBank/DDBJ whole genome shotgun (WGS) entry which is preliminary data.</text>
</comment>
<dbReference type="OrthoDB" id="292964at2759"/>
<dbReference type="Proteomes" id="UP000502823">
    <property type="component" value="Unassembled WGS sequence"/>
</dbReference>
<dbReference type="InterPro" id="IPR001394">
    <property type="entry name" value="Peptidase_C19_UCH"/>
</dbReference>
<dbReference type="InterPro" id="IPR001763">
    <property type="entry name" value="Rhodanese-like_dom"/>
</dbReference>
<comment type="similarity">
    <text evidence="2">Belongs to the peptidase C19 family.</text>
</comment>
<dbReference type="PANTHER" id="PTHR21646">
    <property type="entry name" value="UBIQUITIN CARBOXYL-TERMINAL HYDROLASE"/>
    <property type="match status" value="1"/>
</dbReference>
<feature type="region of interest" description="Disordered" evidence="5">
    <location>
        <begin position="490"/>
        <end position="561"/>
    </location>
</feature>
<sequence length="810" mass="92354">MPETKLKSLHMGKSVEDLQKYYNIGESIKGRKAKALCNSADKLLSEATKHRLSGDEEMSYVNYMKYLTIVTMVQGLEEYKKEKAYFNHLLGKHNVSLALDMAEKLAGSLQQRYKLMNEQQKIEAEQLAQEEREAKEELKRKQVKLEGPSEDTNLVNGTPGASDISISSRQLYSLLQENETNILILDSRPAPSYDESHMTIGNCINVPEGIVKPGISAAALERVLPPESRLSWSQRKDADLIVLLDWFTSEKSHQPGTNLYTLKNILIRWDPGIIYKSAPLILEGGYEDWLLTYPMHTTCSQVKVPAHPGLPDLDDLLEGVEYPSLVESAEPVVDRTSKPHFVRKGSLLADNVSTMRLTPLDNVSEGHQRVISSSTDRTKSSVRPGVDRGAKAVALQTYEERSQEVTKLLLARELENKSQEPEDSNKVKAQNEQEILRISKEKEAEEERVRLLQDREEELLLDITKLEERQQIEEAEKQLLKDQLEKYRQSEEEAAEKAESQKEDDTKTPAERQRMRDAEKARKLEEEKQKEKERDKQEHEKGTYYTQLRGGDMSSSTSVMKRSHSSPNIAQMMDDVDVGVKNKVPQFDRTIKPLQKPQPSEIKAARQRNFSPVWGNVGRGLTGLKNLGNSCYMNSIIQCINHTTPLAFYFCGGDYREDVNHHNDSTQGEVAEEVAAVVRALWSGQFRSIACRDLKSVVGQHRKQFQGYEQQDSHEFLTILMDWLHEDLNKRSRKLPLRETNNENLSLADQAWNKFRRCNESLIRSLFYGQQRSTVRCCKCHEESVTYEAFSDLSLPLPSSSNKCSLVVSF</sequence>
<dbReference type="PROSITE" id="PS50206">
    <property type="entry name" value="RHODANESE_3"/>
    <property type="match status" value="1"/>
</dbReference>
<evidence type="ECO:0000259" key="6">
    <source>
        <dbReference type="PROSITE" id="PS50206"/>
    </source>
</evidence>
<evidence type="ECO:0000259" key="7">
    <source>
        <dbReference type="PROSITE" id="PS50235"/>
    </source>
</evidence>
<feature type="domain" description="USP" evidence="7">
    <location>
        <begin position="622"/>
        <end position="810"/>
    </location>
</feature>
<dbReference type="InterPro" id="IPR018200">
    <property type="entry name" value="USP_CS"/>
</dbReference>
<dbReference type="InterPro" id="IPR036873">
    <property type="entry name" value="Rhodanese-like_dom_sf"/>
</dbReference>
<dbReference type="Pfam" id="PF00443">
    <property type="entry name" value="UCH"/>
    <property type="match status" value="1"/>
</dbReference>
<dbReference type="FunCoup" id="A0A6L2PAG8">
    <property type="interactions" value="1120"/>
</dbReference>
<dbReference type="Gene3D" id="3.90.70.10">
    <property type="entry name" value="Cysteine proteinases"/>
    <property type="match status" value="1"/>
</dbReference>
<evidence type="ECO:0000256" key="4">
    <source>
        <dbReference type="SAM" id="Coils"/>
    </source>
</evidence>
<dbReference type="AlphaFoldDB" id="A0A6L2PAG8"/>
<feature type="region of interest" description="Disordered" evidence="5">
    <location>
        <begin position="364"/>
        <end position="388"/>
    </location>
</feature>
<dbReference type="Gene3D" id="1.20.58.80">
    <property type="entry name" value="Phosphotransferase system, lactose/cellobiose-type IIA subunit"/>
    <property type="match status" value="1"/>
</dbReference>
<dbReference type="PROSITE" id="PS50235">
    <property type="entry name" value="USP_3"/>
    <property type="match status" value="1"/>
</dbReference>
<feature type="domain" description="Rhodanese" evidence="6">
    <location>
        <begin position="178"/>
        <end position="298"/>
    </location>
</feature>
<dbReference type="InterPro" id="IPR015063">
    <property type="entry name" value="USP8_dimer"/>
</dbReference>
<evidence type="ECO:0000256" key="2">
    <source>
        <dbReference type="ARBA" id="ARBA00009085"/>
    </source>
</evidence>
<dbReference type="EC" id="3.4.19.12" evidence="3"/>
<evidence type="ECO:0000313" key="9">
    <source>
        <dbReference type="Proteomes" id="UP000502823"/>
    </source>
</evidence>
<proteinExistence type="inferred from homology"/>
<dbReference type="EMBL" id="BLKM01006607">
    <property type="protein sequence ID" value="GFG28340.1"/>
    <property type="molecule type" value="Genomic_DNA"/>
</dbReference>
<comment type="catalytic activity">
    <reaction evidence="1">
        <text>Thiol-dependent hydrolysis of ester, thioester, amide, peptide and isopeptide bonds formed by the C-terminal Gly of ubiquitin (a 76-residue protein attached to proteins as an intracellular targeting signal).</text>
        <dbReference type="EC" id="3.4.19.12"/>
    </reaction>
</comment>
<dbReference type="InterPro" id="IPR028889">
    <property type="entry name" value="USP"/>
</dbReference>
<keyword evidence="9" id="KW-1185">Reference proteome</keyword>
<evidence type="ECO:0000256" key="5">
    <source>
        <dbReference type="SAM" id="MobiDB-lite"/>
    </source>
</evidence>
<dbReference type="InParanoid" id="A0A6L2PAG8"/>
<dbReference type="Pfam" id="PF08969">
    <property type="entry name" value="USP8_dimer"/>
    <property type="match status" value="1"/>
</dbReference>
<evidence type="ECO:0000256" key="3">
    <source>
        <dbReference type="ARBA" id="ARBA00012759"/>
    </source>
</evidence>